<dbReference type="NCBIfam" id="NF003346">
    <property type="entry name" value="PRK04366.1"/>
    <property type="match status" value="1"/>
</dbReference>
<comment type="function">
    <text evidence="1">The glycine cleavage system catalyzes the degradation of glycine. The P protein binds the alpha-amino group of glycine through its pyridoxal phosphate cofactor; CO(2) is released and the remaining methylamine moiety is then transferred to the lipoamide cofactor of the H protein.</text>
</comment>
<dbReference type="EMBL" id="DVGC01000041">
    <property type="protein sequence ID" value="HIR05793.1"/>
    <property type="molecule type" value="Genomic_DNA"/>
</dbReference>
<dbReference type="GO" id="GO:0016594">
    <property type="term" value="F:glycine binding"/>
    <property type="evidence" value="ECO:0007669"/>
    <property type="project" value="TreeGrafter"/>
</dbReference>
<feature type="domain" description="Aminotransferase class V" evidence="3">
    <location>
        <begin position="158"/>
        <end position="314"/>
    </location>
</feature>
<keyword evidence="5" id="KW-0560">Oxidoreductase</keyword>
<evidence type="ECO:0000313" key="5">
    <source>
        <dbReference type="EMBL" id="HIR05793.1"/>
    </source>
</evidence>
<proteinExistence type="predicted"/>
<evidence type="ECO:0000256" key="1">
    <source>
        <dbReference type="ARBA" id="ARBA00003788"/>
    </source>
</evidence>
<dbReference type="InterPro" id="IPR015424">
    <property type="entry name" value="PyrdxlP-dep_Trfase"/>
</dbReference>
<protein>
    <submittedName>
        <fullName evidence="5">Aminomethyl-transferring glycine dehydrogenase subunit GcvPB</fullName>
        <ecNumber evidence="5">1.4.4.2</ecNumber>
    </submittedName>
</protein>
<dbReference type="GO" id="GO:0004375">
    <property type="term" value="F:glycine dehydrogenase (decarboxylating) activity"/>
    <property type="evidence" value="ECO:0007669"/>
    <property type="project" value="UniProtKB-EC"/>
</dbReference>
<dbReference type="PANTHER" id="PTHR11773">
    <property type="entry name" value="GLYCINE DEHYDROGENASE, DECARBOXYLATING"/>
    <property type="match status" value="1"/>
</dbReference>
<dbReference type="GO" id="GO:0019464">
    <property type="term" value="P:glycine decarboxylation via glycine cleavage system"/>
    <property type="evidence" value="ECO:0007669"/>
    <property type="project" value="TreeGrafter"/>
</dbReference>
<dbReference type="InterPro" id="IPR020581">
    <property type="entry name" value="GDC_P"/>
</dbReference>
<accession>A0A9D1A4U8</accession>
<reference evidence="5" key="2">
    <citation type="journal article" date="2021" name="PeerJ">
        <title>Extensive microbial diversity within the chicken gut microbiome revealed by metagenomics and culture.</title>
        <authorList>
            <person name="Gilroy R."/>
            <person name="Ravi A."/>
            <person name="Getino M."/>
            <person name="Pursley I."/>
            <person name="Horton D.L."/>
            <person name="Alikhan N.F."/>
            <person name="Baker D."/>
            <person name="Gharbi K."/>
            <person name="Hall N."/>
            <person name="Watson M."/>
            <person name="Adriaenssens E.M."/>
            <person name="Foster-Nyarko E."/>
            <person name="Jarju S."/>
            <person name="Secka A."/>
            <person name="Antonio M."/>
            <person name="Oren A."/>
            <person name="Chaudhuri R.R."/>
            <person name="La Ragione R."/>
            <person name="Hildebrand F."/>
            <person name="Pallen M.J."/>
        </authorList>
    </citation>
    <scope>NUCLEOTIDE SEQUENCE</scope>
    <source>
        <strain evidence="5">CHK180-2868</strain>
    </source>
</reference>
<dbReference type="EC" id="1.4.4.2" evidence="5"/>
<keyword evidence="2" id="KW-0663">Pyridoxal phosphate</keyword>
<evidence type="ECO:0000259" key="3">
    <source>
        <dbReference type="Pfam" id="PF00266"/>
    </source>
</evidence>
<dbReference type="GO" id="GO:0005960">
    <property type="term" value="C:glycine cleavage complex"/>
    <property type="evidence" value="ECO:0007669"/>
    <property type="project" value="TreeGrafter"/>
</dbReference>
<dbReference type="Proteomes" id="UP000824250">
    <property type="component" value="Unassembled WGS sequence"/>
</dbReference>
<organism evidence="5 6">
    <name type="scientific">Candidatus Copromonas faecavium</name>
    <name type="common">nom. illeg.</name>
    <dbReference type="NCBI Taxonomy" id="2840740"/>
    <lineage>
        <taxon>Bacteria</taxon>
        <taxon>Bacillati</taxon>
        <taxon>Bacillota</taxon>
        <taxon>Clostridia</taxon>
        <taxon>Lachnospirales</taxon>
        <taxon>Lachnospiraceae</taxon>
        <taxon>Candidatus Copromonas (nom. illeg.)</taxon>
    </lineage>
</organism>
<name>A0A9D1A4U8_9FIRM</name>
<dbReference type="AlphaFoldDB" id="A0A9D1A4U8"/>
<evidence type="ECO:0000259" key="4">
    <source>
        <dbReference type="Pfam" id="PF21478"/>
    </source>
</evidence>
<dbReference type="InterPro" id="IPR000192">
    <property type="entry name" value="Aminotrans_V_dom"/>
</dbReference>
<evidence type="ECO:0000256" key="2">
    <source>
        <dbReference type="ARBA" id="ARBA00022898"/>
    </source>
</evidence>
<dbReference type="InterPro" id="IPR049316">
    <property type="entry name" value="GDC-P_C"/>
</dbReference>
<dbReference type="Pfam" id="PF00266">
    <property type="entry name" value="Aminotran_5"/>
    <property type="match status" value="1"/>
</dbReference>
<feature type="domain" description="Glycine dehydrogenase C-terminal" evidence="4">
    <location>
        <begin position="367"/>
        <end position="470"/>
    </location>
</feature>
<dbReference type="Gene3D" id="3.40.640.10">
    <property type="entry name" value="Type I PLP-dependent aspartate aminotransferase-like (Major domain)"/>
    <property type="match status" value="1"/>
</dbReference>
<dbReference type="Pfam" id="PF21478">
    <property type="entry name" value="GcvP2_C"/>
    <property type="match status" value="1"/>
</dbReference>
<dbReference type="GO" id="GO:0005829">
    <property type="term" value="C:cytosol"/>
    <property type="evidence" value="ECO:0007669"/>
    <property type="project" value="TreeGrafter"/>
</dbReference>
<dbReference type="InterPro" id="IPR015421">
    <property type="entry name" value="PyrdxlP-dep_Trfase_major"/>
</dbReference>
<comment type="caution">
    <text evidence="5">The sequence shown here is derived from an EMBL/GenBank/DDBJ whole genome shotgun (WGS) entry which is preliminary data.</text>
</comment>
<dbReference type="SUPFAM" id="SSF53383">
    <property type="entry name" value="PLP-dependent transferases"/>
    <property type="match status" value="1"/>
</dbReference>
<dbReference type="GO" id="GO:0030170">
    <property type="term" value="F:pyridoxal phosphate binding"/>
    <property type="evidence" value="ECO:0007669"/>
    <property type="project" value="TreeGrafter"/>
</dbReference>
<reference evidence="5" key="1">
    <citation type="submission" date="2020-10" db="EMBL/GenBank/DDBJ databases">
        <authorList>
            <person name="Gilroy R."/>
        </authorList>
    </citation>
    <scope>NUCLEOTIDE SEQUENCE</scope>
    <source>
        <strain evidence="5">CHK180-2868</strain>
    </source>
</reference>
<evidence type="ECO:0000313" key="6">
    <source>
        <dbReference type="Proteomes" id="UP000824250"/>
    </source>
</evidence>
<dbReference type="Gene3D" id="6.20.440.10">
    <property type="match status" value="1"/>
</dbReference>
<dbReference type="PANTHER" id="PTHR11773:SF1">
    <property type="entry name" value="GLYCINE DEHYDROGENASE (DECARBOXYLATING), MITOCHONDRIAL"/>
    <property type="match status" value="1"/>
</dbReference>
<sequence>MRLRNFHEARWQEPIIMELGSPGERGGLLPEIEEGIKEQSLELAELVPKTLKRKHAPKLPELSQPQLYRHYLRLSQETIGAAFDIDIGLGTCTMKYNPVIHEKFANSPQIRCLHPCQPESTVQGILEIMYRTEMYLKEISGMDAFCLFPGGGSQAIFSNVLVMRAYHQKVHPKEQRDEVITTILSHPGNPGAASTAGYKVITLMPGKDGLPDLNALRAALSPRTAGLMITNPEDTGLYNPNIREIVDAVHSVGGLCIYDQANQNGLFGITRAKEAGFDMCHYNLHKSFASPHGCQGPACGAQGVVKKLEPFLPSPAIRFDGKKYFFDYHRPDSVGKIRKFFGNPSVVLRAYAYIRTLGAEGLKEVAELSILNNNYLLSRLSDVKGLSMPWAEGTRRIDQSRLSWKKLTDDTGVTTDDIDRRVVDYGLQSYFSSHHPRVIPEPFTPEPCETYSKADIDEFADVFHAISEEAYSNPELVKTAPHHAALSSQIREEYLHDINLLATTWRAYKRHEREREEC</sequence>
<gene>
    <name evidence="5" type="primary">gcvPB</name>
    <name evidence="5" type="ORF">IAB28_07485</name>
</gene>